<dbReference type="EMBL" id="CP137852">
    <property type="protein sequence ID" value="WPB86240.1"/>
    <property type="molecule type" value="Genomic_DNA"/>
</dbReference>
<dbReference type="SUPFAM" id="SSF55031">
    <property type="entry name" value="Bacterial exopeptidase dimerisation domain"/>
    <property type="match status" value="1"/>
</dbReference>
<dbReference type="CDD" id="cd05666">
    <property type="entry name" value="M20_Acy1-like"/>
    <property type="match status" value="1"/>
</dbReference>
<dbReference type="InterPro" id="IPR017439">
    <property type="entry name" value="Amidohydrolase"/>
</dbReference>
<dbReference type="RefSeq" id="WP_318650213.1">
    <property type="nucleotide sequence ID" value="NZ_CP137852.1"/>
</dbReference>
<dbReference type="NCBIfam" id="TIGR01891">
    <property type="entry name" value="amidohydrolases"/>
    <property type="match status" value="1"/>
</dbReference>
<accession>A0ABZ0PKZ1</accession>
<organism evidence="2 3">
    <name type="scientific">Sediminicoccus rosea</name>
    <dbReference type="NCBI Taxonomy" id="1225128"/>
    <lineage>
        <taxon>Bacteria</taxon>
        <taxon>Pseudomonadati</taxon>
        <taxon>Pseudomonadota</taxon>
        <taxon>Alphaproteobacteria</taxon>
        <taxon>Acetobacterales</taxon>
        <taxon>Roseomonadaceae</taxon>
        <taxon>Sediminicoccus</taxon>
    </lineage>
</organism>
<sequence>MSRNIIEAVRAWQPELAAIRQDIHAHPELGMEEVRTSALVARHLREWGVEVTEGVGQLGVVGTIRGTKPGQRVIGLRADMDALPIPEQTGLPYASKNPGVMHACGHDGHTTMLLGAARWLSENRDFAGTVHLIFQPAEEGRGGARAMLADGLFERFPCDAIYGLHNAPRRPAGHFAIRPGPTMAAADRFVVIFRGTGGHGGSTPHLATDITIVQAHFVLALQTIIGRNVAAKDAAVLSVGAISAGSHVGPNVMPAELTISGTARSYTPAVRDLLERRIAELAHGLAAAHGCTAEVEYRRGVPATVNHPEQTKVAYAAAAAVVGEAAVDPNPDPSTGAEDFALMLEQRPGAFMSIGGGAPDGSSPALHTPLFDFNDATIPLGVAYWASLVAQELGNPEG</sequence>
<reference evidence="2 3" key="1">
    <citation type="submission" date="2023-11" db="EMBL/GenBank/DDBJ databases">
        <title>Arctic aerobic anoxygenic photoheterotroph Sediminicoccus rosea KRV36 adapts its photosynthesis to long days of polar summer.</title>
        <authorList>
            <person name="Tomasch J."/>
            <person name="Kopejtka K."/>
            <person name="Bily T."/>
            <person name="Gardiner A.T."/>
            <person name="Gardian Z."/>
            <person name="Shivaramu S."/>
            <person name="Koblizek M."/>
            <person name="Engelhardt F."/>
            <person name="Kaftan D."/>
        </authorList>
    </citation>
    <scope>NUCLEOTIDE SEQUENCE [LARGE SCALE GENOMIC DNA]</scope>
    <source>
        <strain evidence="2 3">R-30</strain>
    </source>
</reference>
<dbReference type="InterPro" id="IPR036264">
    <property type="entry name" value="Bact_exopeptidase_dim_dom"/>
</dbReference>
<keyword evidence="1" id="KW-0378">Hydrolase</keyword>
<dbReference type="PANTHER" id="PTHR11014:SF63">
    <property type="entry name" value="METALLOPEPTIDASE, PUTATIVE (AFU_ORTHOLOGUE AFUA_6G09600)-RELATED"/>
    <property type="match status" value="1"/>
</dbReference>
<name>A0ABZ0PKZ1_9PROT</name>
<dbReference type="Gene3D" id="3.30.70.360">
    <property type="match status" value="1"/>
</dbReference>
<dbReference type="PANTHER" id="PTHR11014">
    <property type="entry name" value="PEPTIDASE M20 FAMILY MEMBER"/>
    <property type="match status" value="1"/>
</dbReference>
<evidence type="ECO:0000313" key="3">
    <source>
        <dbReference type="Proteomes" id="UP001305521"/>
    </source>
</evidence>
<protein>
    <submittedName>
        <fullName evidence="2">M20 aminoacylase family protein</fullName>
    </submittedName>
</protein>
<dbReference type="InterPro" id="IPR002933">
    <property type="entry name" value="Peptidase_M20"/>
</dbReference>
<evidence type="ECO:0000256" key="1">
    <source>
        <dbReference type="ARBA" id="ARBA00022801"/>
    </source>
</evidence>
<proteinExistence type="predicted"/>
<dbReference type="Gene3D" id="3.40.630.10">
    <property type="entry name" value="Zn peptidases"/>
    <property type="match status" value="1"/>
</dbReference>
<dbReference type="Pfam" id="PF01546">
    <property type="entry name" value="Peptidase_M20"/>
    <property type="match status" value="1"/>
</dbReference>
<dbReference type="PIRSF" id="PIRSF005962">
    <property type="entry name" value="Pept_M20D_amidohydro"/>
    <property type="match status" value="1"/>
</dbReference>
<dbReference type="SUPFAM" id="SSF53187">
    <property type="entry name" value="Zn-dependent exopeptidases"/>
    <property type="match status" value="1"/>
</dbReference>
<evidence type="ECO:0000313" key="2">
    <source>
        <dbReference type="EMBL" id="WPB86240.1"/>
    </source>
</evidence>
<dbReference type="Proteomes" id="UP001305521">
    <property type="component" value="Chromosome"/>
</dbReference>
<keyword evidence="3" id="KW-1185">Reference proteome</keyword>
<gene>
    <name evidence="2" type="ORF">R9Z33_05060</name>
</gene>